<feature type="binding site" evidence="6">
    <location>
        <position position="138"/>
    </location>
    <ligand>
        <name>Ni(2+)</name>
        <dbReference type="ChEBI" id="CHEBI:49786"/>
        <label>1</label>
    </ligand>
</feature>
<dbReference type="InterPro" id="IPR011059">
    <property type="entry name" value="Metal-dep_hydrolase_composite"/>
</dbReference>
<evidence type="ECO:0000313" key="12">
    <source>
        <dbReference type="EMBL" id="MDX8056448.1"/>
    </source>
</evidence>
<dbReference type="InterPro" id="IPR032466">
    <property type="entry name" value="Metal_Hydrolase"/>
</dbReference>
<comment type="subcellular location">
    <subcellularLocation>
        <location evidence="6 8">Cytoplasm</location>
    </subcellularLocation>
</comment>
<feature type="binding site" description="via carbamate group" evidence="6">
    <location>
        <position position="221"/>
    </location>
    <ligand>
        <name>Ni(2+)</name>
        <dbReference type="ChEBI" id="CHEBI:49786"/>
        <label>1</label>
    </ligand>
</feature>
<dbReference type="InterPro" id="IPR029754">
    <property type="entry name" value="Urease_Ni-bd"/>
</dbReference>
<dbReference type="Gene3D" id="3.20.20.140">
    <property type="entry name" value="Metal-dependent hydrolases"/>
    <property type="match status" value="1"/>
</dbReference>
<reference evidence="12 13" key="1">
    <citation type="submission" date="2023-11" db="EMBL/GenBank/DDBJ databases">
        <title>Lentzea sokolovensis, sp. nov., Lentzea kristufkii, sp. nov., and Lentzea miocenensis, sp. nov., rare actinobacteria from Sokolov Coal Basin, Miocene lacustrine sediment, Czech Republic.</title>
        <authorList>
            <person name="Lara A."/>
            <person name="Kotroba L."/>
            <person name="Nouioui I."/>
            <person name="Neumann-Schaal M."/>
            <person name="Mast Y."/>
            <person name="Chronakova A."/>
        </authorList>
    </citation>
    <scope>NUCLEOTIDE SEQUENCE [LARGE SCALE GENOMIC DNA]</scope>
    <source>
        <strain evidence="12 13">BCCO 10_0798</strain>
    </source>
</reference>
<evidence type="ECO:0000256" key="10">
    <source>
        <dbReference type="RuleBase" id="RU004158"/>
    </source>
</evidence>
<evidence type="ECO:0000256" key="4">
    <source>
        <dbReference type="ARBA" id="ARBA00022801"/>
    </source>
</evidence>
<dbReference type="PROSITE" id="PS01120">
    <property type="entry name" value="UREASE_1"/>
    <property type="match status" value="1"/>
</dbReference>
<dbReference type="PANTHER" id="PTHR43440">
    <property type="entry name" value="UREASE"/>
    <property type="match status" value="1"/>
</dbReference>
<dbReference type="EC" id="3.5.1.5" evidence="6 7"/>
<feature type="domain" description="Urease" evidence="11">
    <location>
        <begin position="133"/>
        <end position="560"/>
    </location>
</feature>
<feature type="binding site" description="via carbamate group" evidence="6">
    <location>
        <position position="221"/>
    </location>
    <ligand>
        <name>Ni(2+)</name>
        <dbReference type="ChEBI" id="CHEBI:49786"/>
        <label>2</label>
    </ligand>
</feature>
<comment type="PTM">
    <text evidence="6">Carboxylation allows a single lysine to coordinate two nickel ions.</text>
</comment>
<feature type="binding site" evidence="6">
    <location>
        <position position="250"/>
    </location>
    <ligand>
        <name>Ni(2+)</name>
        <dbReference type="ChEBI" id="CHEBI:49786"/>
        <label>2</label>
    </ligand>
</feature>
<evidence type="ECO:0000256" key="3">
    <source>
        <dbReference type="ARBA" id="ARBA00022723"/>
    </source>
</evidence>
<name>A0ABU4U779_9PSEU</name>
<feature type="active site" description="Proton donor" evidence="6 8">
    <location>
        <position position="324"/>
    </location>
</feature>
<comment type="catalytic activity">
    <reaction evidence="5 6 9">
        <text>urea + 2 H2O + H(+) = hydrogencarbonate + 2 NH4(+)</text>
        <dbReference type="Rhea" id="RHEA:20557"/>
        <dbReference type="ChEBI" id="CHEBI:15377"/>
        <dbReference type="ChEBI" id="CHEBI:15378"/>
        <dbReference type="ChEBI" id="CHEBI:16199"/>
        <dbReference type="ChEBI" id="CHEBI:17544"/>
        <dbReference type="ChEBI" id="CHEBI:28938"/>
        <dbReference type="EC" id="3.5.1.5"/>
    </reaction>
</comment>
<dbReference type="Gene3D" id="2.30.40.10">
    <property type="entry name" value="Urease, subunit C, domain 1"/>
    <property type="match status" value="1"/>
</dbReference>
<dbReference type="NCBIfam" id="NF009685">
    <property type="entry name" value="PRK13206.1"/>
    <property type="match status" value="1"/>
</dbReference>
<evidence type="ECO:0000256" key="6">
    <source>
        <dbReference type="HAMAP-Rule" id="MF_01953"/>
    </source>
</evidence>
<comment type="similarity">
    <text evidence="6 10">Belongs to the metallo-dependent hydrolases superfamily. Urease alpha subunit family.</text>
</comment>
<dbReference type="NCBIfam" id="NF009686">
    <property type="entry name" value="PRK13207.1"/>
    <property type="match status" value="1"/>
</dbReference>
<feature type="binding site" evidence="6">
    <location>
        <position position="276"/>
    </location>
    <ligand>
        <name>Ni(2+)</name>
        <dbReference type="ChEBI" id="CHEBI:49786"/>
        <label>2</label>
    </ligand>
</feature>
<protein>
    <recommendedName>
        <fullName evidence="6 7">Urease subunit alpha</fullName>
        <ecNumber evidence="6 7">3.5.1.5</ecNumber>
    </recommendedName>
    <alternativeName>
        <fullName evidence="6">Urea amidohydrolase subunit alpha</fullName>
    </alternativeName>
</protein>
<dbReference type="SUPFAM" id="SSF51338">
    <property type="entry name" value="Composite domain of metallo-dependent hydrolases"/>
    <property type="match status" value="2"/>
</dbReference>
<keyword evidence="3 6" id="KW-0479">Metal-binding</keyword>
<feature type="binding site" evidence="6 8">
    <location>
        <position position="223"/>
    </location>
    <ligand>
        <name>substrate</name>
    </ligand>
</feature>
<dbReference type="EMBL" id="JAXAVV010000043">
    <property type="protein sequence ID" value="MDX8056448.1"/>
    <property type="molecule type" value="Genomic_DNA"/>
</dbReference>
<comment type="subunit">
    <text evidence="6">Heterotrimer of UreA (gamma), UreB (beta) and UreC (alpha) subunits. Three heterotrimers associate to form the active enzyme.</text>
</comment>
<dbReference type="Pfam" id="PF01979">
    <property type="entry name" value="Amidohydro_1"/>
    <property type="match status" value="1"/>
</dbReference>
<dbReference type="InterPro" id="IPR050112">
    <property type="entry name" value="Urease_alpha_subunit"/>
</dbReference>
<dbReference type="RefSeq" id="WP_319990114.1">
    <property type="nucleotide sequence ID" value="NZ_JAXAVV010000043.1"/>
</dbReference>
<evidence type="ECO:0000256" key="9">
    <source>
        <dbReference type="RuleBase" id="RU000510"/>
    </source>
</evidence>
<dbReference type="InterPro" id="IPR011612">
    <property type="entry name" value="Urease_alpha_N_dom"/>
</dbReference>
<dbReference type="InterPro" id="IPR017950">
    <property type="entry name" value="Urease_AS"/>
</dbReference>
<sequence length="560" mass="59035">MIDRERYAELLGPTAGDRIRLADTDLFIEVTEDRSRGAASGDEVIFGGGKVIRESMGQGVATRAEGAPDLVITGAVVLDHWGVVKADVGVRDGRIVAIGKAGNPDTMDGVHPSLVIGPSTEILSGNGKILTAGGIDCHVHFICPQIVDEALASGLTTLIGGGTGPAEGTKATTVTPGAWYLDRMLTSMDHMPINVLLLGKGNTVSEEGLREQLAGGAGGFKLHEDWGTTPAAIDACLRIADESGVQVAIHTDTLNEAGFLESTVDAIAGRSINAYHSEGAGGGHAPDIIRVVSLPNVLPSSTNPTRPHTVNTLEEHLDMLMVCHHLNPSVPEDLAFAESRIRPTTIAAEDLLHDLGAISMISSDSQAMGRVGEVIIRTWQTAHVMSSRRSMDSNLRAQRYVAKYTINPALAHGIADEVGSVEVGKLADLVLWEPKFFGVRPSVVLKGGFIAWGAMGDANASIPTPQPVWARPMFGATAGAASSVFFVAPSAIEAGVGDRYARRVLPVASTRAVTKADMVHNDAMPDVRVDPDSFAVHVDGDLVVPSPVAELPMAQRYFLF</sequence>
<evidence type="ECO:0000313" key="13">
    <source>
        <dbReference type="Proteomes" id="UP001271792"/>
    </source>
</evidence>
<comment type="cofactor">
    <cofactor evidence="6 9">
        <name>Ni cation</name>
        <dbReference type="ChEBI" id="CHEBI:25516"/>
    </cofactor>
    <text evidence="6 9">Binds 2 nickel ions per subunit.</text>
</comment>
<evidence type="ECO:0000256" key="1">
    <source>
        <dbReference type="ARBA" id="ARBA00004897"/>
    </source>
</evidence>
<comment type="caution">
    <text evidence="12">The sequence shown here is derived from an EMBL/GenBank/DDBJ whole genome shotgun (WGS) entry which is preliminary data.</text>
</comment>
<evidence type="ECO:0000256" key="8">
    <source>
        <dbReference type="PROSITE-ProRule" id="PRU00700"/>
    </source>
</evidence>
<keyword evidence="4 6" id="KW-0378">Hydrolase</keyword>
<proteinExistence type="inferred from homology"/>
<dbReference type="Pfam" id="PF00449">
    <property type="entry name" value="Urease_alpha"/>
    <property type="match status" value="1"/>
</dbReference>
<dbReference type="PROSITE" id="PS00145">
    <property type="entry name" value="UREASE_2"/>
    <property type="match status" value="1"/>
</dbReference>
<dbReference type="PRINTS" id="PR01752">
    <property type="entry name" value="UREASE"/>
</dbReference>
<dbReference type="PANTHER" id="PTHR43440:SF1">
    <property type="entry name" value="UREASE"/>
    <property type="match status" value="1"/>
</dbReference>
<dbReference type="SUPFAM" id="SSF51556">
    <property type="entry name" value="Metallo-dependent hydrolases"/>
    <property type="match status" value="1"/>
</dbReference>
<comment type="pathway">
    <text evidence="1 6">Nitrogen metabolism; urea degradation; CO(2) and NH(3) from urea (urease route): step 1/1.</text>
</comment>
<keyword evidence="13" id="KW-1185">Reference proteome</keyword>
<evidence type="ECO:0000256" key="5">
    <source>
        <dbReference type="ARBA" id="ARBA00047778"/>
    </source>
</evidence>
<reference evidence="12 13" key="2">
    <citation type="submission" date="2023-11" db="EMBL/GenBank/DDBJ databases">
        <authorList>
            <person name="Lara A.C."/>
            <person name="Chronakova A."/>
        </authorList>
    </citation>
    <scope>NUCLEOTIDE SEQUENCE [LARGE SCALE GENOMIC DNA]</scope>
    <source>
        <strain evidence="12 13">BCCO 10_0798</strain>
    </source>
</reference>
<feature type="binding site" evidence="6">
    <location>
        <position position="140"/>
    </location>
    <ligand>
        <name>Ni(2+)</name>
        <dbReference type="ChEBI" id="CHEBI:49786"/>
        <label>1</label>
    </ligand>
</feature>
<evidence type="ECO:0000259" key="11">
    <source>
        <dbReference type="PROSITE" id="PS51368"/>
    </source>
</evidence>
<dbReference type="PROSITE" id="PS51368">
    <property type="entry name" value="UREASE_3"/>
    <property type="match status" value="1"/>
</dbReference>
<dbReference type="InterPro" id="IPR005848">
    <property type="entry name" value="Urease_asu"/>
</dbReference>
<keyword evidence="6 8" id="KW-0963">Cytoplasm</keyword>
<dbReference type="Proteomes" id="UP001271792">
    <property type="component" value="Unassembled WGS sequence"/>
</dbReference>
<organism evidence="12 13">
    <name type="scientific">Lentzea kristufekii</name>
    <dbReference type="NCBI Taxonomy" id="3095430"/>
    <lineage>
        <taxon>Bacteria</taxon>
        <taxon>Bacillati</taxon>
        <taxon>Actinomycetota</taxon>
        <taxon>Actinomycetes</taxon>
        <taxon>Pseudonocardiales</taxon>
        <taxon>Pseudonocardiaceae</taxon>
        <taxon>Lentzea</taxon>
    </lineage>
</organism>
<dbReference type="InterPro" id="IPR017951">
    <property type="entry name" value="Urease_asu_c"/>
</dbReference>
<accession>A0ABU4U779</accession>
<dbReference type="InterPro" id="IPR006680">
    <property type="entry name" value="Amidohydro-rel"/>
</dbReference>
<gene>
    <name evidence="6" type="primary">ureC</name>
    <name evidence="12" type="ORF">SK571_44340</name>
</gene>
<evidence type="ECO:0000256" key="7">
    <source>
        <dbReference type="NCBIfam" id="TIGR01792"/>
    </source>
</evidence>
<dbReference type="CDD" id="cd00375">
    <property type="entry name" value="Urease_alpha"/>
    <property type="match status" value="1"/>
</dbReference>
<dbReference type="NCBIfam" id="TIGR01792">
    <property type="entry name" value="urease_alph"/>
    <property type="match status" value="1"/>
</dbReference>
<feature type="binding site" evidence="6">
    <location>
        <position position="364"/>
    </location>
    <ligand>
        <name>Ni(2+)</name>
        <dbReference type="ChEBI" id="CHEBI:49786"/>
        <label>1</label>
    </ligand>
</feature>
<keyword evidence="2 6" id="KW-0533">Nickel</keyword>
<dbReference type="HAMAP" id="MF_01953">
    <property type="entry name" value="Urease_alpha"/>
    <property type="match status" value="1"/>
</dbReference>
<evidence type="ECO:0000256" key="2">
    <source>
        <dbReference type="ARBA" id="ARBA00022596"/>
    </source>
</evidence>
<feature type="modified residue" description="N6-carboxylysine" evidence="6">
    <location>
        <position position="221"/>
    </location>
</feature>